<name>A0ABW7NCW8_9BACT</name>
<keyword evidence="4" id="KW-1185">Reference proteome</keyword>
<dbReference type="NCBIfam" id="TIGR01201">
    <property type="entry name" value="HU_rel"/>
    <property type="match status" value="1"/>
</dbReference>
<dbReference type="Pfam" id="PF18291">
    <property type="entry name" value="HU-HIG"/>
    <property type="match status" value="1"/>
</dbReference>
<evidence type="ECO:0000256" key="1">
    <source>
        <dbReference type="ARBA" id="ARBA00023125"/>
    </source>
</evidence>
<evidence type="ECO:0000259" key="2">
    <source>
        <dbReference type="Pfam" id="PF18291"/>
    </source>
</evidence>
<dbReference type="EMBL" id="JBIPKE010000020">
    <property type="protein sequence ID" value="MFH6985472.1"/>
    <property type="molecule type" value="Genomic_DNA"/>
</dbReference>
<evidence type="ECO:0000313" key="3">
    <source>
        <dbReference type="EMBL" id="MFH6985472.1"/>
    </source>
</evidence>
<feature type="domain" description="HU" evidence="2">
    <location>
        <begin position="1"/>
        <end position="126"/>
    </location>
</feature>
<dbReference type="InterPro" id="IPR005902">
    <property type="entry name" value="HU_DNA-bd_put"/>
</dbReference>
<keyword evidence="1 3" id="KW-0238">DNA-binding</keyword>
<dbReference type="SUPFAM" id="SSF47729">
    <property type="entry name" value="IHF-like DNA-binding proteins"/>
    <property type="match status" value="1"/>
</dbReference>
<reference evidence="3 4" key="1">
    <citation type="journal article" date="2013" name="Int. J. Syst. Evol. Microbiol.">
        <title>Marinoscillum luteum sp. nov., isolated from marine sediment.</title>
        <authorList>
            <person name="Cha I.T."/>
            <person name="Park S.J."/>
            <person name="Kim S.J."/>
            <person name="Kim J.G."/>
            <person name="Jung M.Y."/>
            <person name="Shin K.S."/>
            <person name="Kwon K.K."/>
            <person name="Yang S.H."/>
            <person name="Seo Y.S."/>
            <person name="Rhee S.K."/>
        </authorList>
    </citation>
    <scope>NUCLEOTIDE SEQUENCE [LARGE SCALE GENOMIC DNA]</scope>
    <source>
        <strain evidence="3 4">KCTC 23939</strain>
    </source>
</reference>
<accession>A0ABW7NCW8</accession>
<dbReference type="InterPro" id="IPR010992">
    <property type="entry name" value="IHF-like_DNA-bd_dom_sf"/>
</dbReference>
<gene>
    <name evidence="3" type="ORF">ACHKAR_18620</name>
</gene>
<proteinExistence type="predicted"/>
<dbReference type="InterPro" id="IPR041607">
    <property type="entry name" value="HU-HIG"/>
</dbReference>
<dbReference type="RefSeq" id="WP_159581192.1">
    <property type="nucleotide sequence ID" value="NZ_JBIPKE010000020.1"/>
</dbReference>
<dbReference type="GO" id="GO:0003677">
    <property type="term" value="F:DNA binding"/>
    <property type="evidence" value="ECO:0007669"/>
    <property type="project" value="UniProtKB-KW"/>
</dbReference>
<sequence>MAINYKVVSKRPAGIAGDKPTKYYPVLTKRKVANTRKIIDRISKNSTLSGADVVAVFESLRAIIPELLGSGMNVRLDGVGTFSIHARSKGQDTPEAVTSRDIDSLKISFLPDKDVKSMLKTIDFQKVK</sequence>
<protein>
    <submittedName>
        <fullName evidence="3">HU family DNA-binding protein</fullName>
    </submittedName>
</protein>
<dbReference type="Proteomes" id="UP001610063">
    <property type="component" value="Unassembled WGS sequence"/>
</dbReference>
<organism evidence="3 4">
    <name type="scientific">Marinoscillum luteum</name>
    <dbReference type="NCBI Taxonomy" id="861051"/>
    <lineage>
        <taxon>Bacteria</taxon>
        <taxon>Pseudomonadati</taxon>
        <taxon>Bacteroidota</taxon>
        <taxon>Cytophagia</taxon>
        <taxon>Cytophagales</taxon>
        <taxon>Reichenbachiellaceae</taxon>
        <taxon>Marinoscillum</taxon>
    </lineage>
</organism>
<comment type="caution">
    <text evidence="3">The sequence shown here is derived from an EMBL/GenBank/DDBJ whole genome shotgun (WGS) entry which is preliminary data.</text>
</comment>
<dbReference type="Gene3D" id="4.10.520.10">
    <property type="entry name" value="IHF-like DNA-binding proteins"/>
    <property type="match status" value="1"/>
</dbReference>
<evidence type="ECO:0000313" key="4">
    <source>
        <dbReference type="Proteomes" id="UP001610063"/>
    </source>
</evidence>